<keyword evidence="6" id="KW-0675">Receptor</keyword>
<protein>
    <recommendedName>
        <fullName evidence="11">Ionotropic glutamate receptor C-terminal domain-containing protein</fullName>
    </recommendedName>
</protein>
<keyword evidence="3 8" id="KW-0812">Transmembrane</keyword>
<dbReference type="Proteomes" id="UP000095300">
    <property type="component" value="Unassembled WGS sequence"/>
</dbReference>
<keyword evidence="5 8" id="KW-0472">Membrane</keyword>
<evidence type="ECO:0000256" key="3">
    <source>
        <dbReference type="ARBA" id="ARBA00022692"/>
    </source>
</evidence>
<evidence type="ECO:0000313" key="9">
    <source>
        <dbReference type="EnsemblMetazoa" id="SCAU016889-PA"/>
    </source>
</evidence>
<reference evidence="9" key="1">
    <citation type="submission" date="2020-05" db="UniProtKB">
        <authorList>
            <consortium name="EnsemblMetazoa"/>
        </authorList>
    </citation>
    <scope>IDENTIFICATION</scope>
    <source>
        <strain evidence="9">USDA</strain>
    </source>
</reference>
<feature type="transmembrane region" description="Helical" evidence="8">
    <location>
        <begin position="523"/>
        <end position="546"/>
    </location>
</feature>
<evidence type="ECO:0000256" key="5">
    <source>
        <dbReference type="ARBA" id="ARBA00023136"/>
    </source>
</evidence>
<dbReference type="InterPro" id="IPR052192">
    <property type="entry name" value="Insect_Ionotropic_Sensory_Rcpt"/>
</dbReference>
<organism evidence="9 10">
    <name type="scientific">Stomoxys calcitrans</name>
    <name type="common">Stable fly</name>
    <name type="synonym">Conops calcitrans</name>
    <dbReference type="NCBI Taxonomy" id="35570"/>
    <lineage>
        <taxon>Eukaryota</taxon>
        <taxon>Metazoa</taxon>
        <taxon>Ecdysozoa</taxon>
        <taxon>Arthropoda</taxon>
        <taxon>Hexapoda</taxon>
        <taxon>Insecta</taxon>
        <taxon>Pterygota</taxon>
        <taxon>Neoptera</taxon>
        <taxon>Endopterygota</taxon>
        <taxon>Diptera</taxon>
        <taxon>Brachycera</taxon>
        <taxon>Muscomorpha</taxon>
        <taxon>Muscoidea</taxon>
        <taxon>Muscidae</taxon>
        <taxon>Stomoxys</taxon>
    </lineage>
</organism>
<keyword evidence="2" id="KW-1003">Cell membrane</keyword>
<evidence type="ECO:0000256" key="7">
    <source>
        <dbReference type="ARBA" id="ARBA00023180"/>
    </source>
</evidence>
<evidence type="ECO:0008006" key="11">
    <source>
        <dbReference type="Google" id="ProtNLM"/>
    </source>
</evidence>
<evidence type="ECO:0000313" key="10">
    <source>
        <dbReference type="Proteomes" id="UP000095300"/>
    </source>
</evidence>
<sequence length="553" mass="64526">MIYQKSTEVDTLHQALQKLHVPKISITEQQAAFFYRGFHNVNILAILVLNSTLDFEIFKTLATTLDYMRQTKILTIAMEVQDKQHFEMQLLQCCKSYNMTNVLLQFVCPEGETEFDALHMLKPYPQYHWSLITQAEVQNKSQYYPQHWKNMHNKTLLTYMDQSQTRSFFFKDTQGELKLNGYVTRLILLFAERFNASLRMAYPLSVESPTHFDAILVNMVRKNLLDLPMVMDTGYVGELWINWTDAYDYDLALLIVPCAQVLSTREVYAILLNEYFLGCIIVSTMLLSVLHSLIDYIFDDLWQPSRLLFSDRIFPGILGQSFAGRSSHSRSLQIVYVLLFIVGLYFNTKFSVNVSTFLTSPPYHQQLETADNIKRSSLKLLLHETEANHLSDFTVNFAKSIITTNNYTYLRELRQNLNTTYGYFSTLGVWQMLNRQQQFYTYKTFCTFDNLTLLPSLNWAIPLQQNSPYLEALNYLIHQVHAFGLKEAWIYSTFGDLLKLKQITLRDPYIDQGPKALIINDLFWTWILLLCGLLASTLVFLVELVCRRINQRN</sequence>
<evidence type="ECO:0000256" key="2">
    <source>
        <dbReference type="ARBA" id="ARBA00022475"/>
    </source>
</evidence>
<dbReference type="VEuPathDB" id="VectorBase:SCAU016889"/>
<evidence type="ECO:0000256" key="6">
    <source>
        <dbReference type="ARBA" id="ARBA00023170"/>
    </source>
</evidence>
<dbReference type="PANTHER" id="PTHR42643">
    <property type="entry name" value="IONOTROPIC RECEPTOR 20A-RELATED"/>
    <property type="match status" value="1"/>
</dbReference>
<name>A0A2Y9D4J7_STOCA</name>
<keyword evidence="7" id="KW-0325">Glycoprotein</keyword>
<proteinExistence type="predicted"/>
<keyword evidence="10" id="KW-1185">Reference proteome</keyword>
<evidence type="ECO:0000256" key="8">
    <source>
        <dbReference type="SAM" id="Phobius"/>
    </source>
</evidence>
<dbReference type="EnsemblMetazoa" id="SCAU016889-RA">
    <property type="protein sequence ID" value="SCAU016889-PA"/>
    <property type="gene ID" value="SCAU016889"/>
</dbReference>
<dbReference type="GO" id="GO:0005886">
    <property type="term" value="C:plasma membrane"/>
    <property type="evidence" value="ECO:0007669"/>
    <property type="project" value="UniProtKB-SubCell"/>
</dbReference>
<comment type="subcellular location">
    <subcellularLocation>
        <location evidence="1">Cell membrane</location>
        <topology evidence="1">Multi-pass membrane protein</topology>
    </subcellularLocation>
</comment>
<evidence type="ECO:0000256" key="4">
    <source>
        <dbReference type="ARBA" id="ARBA00022989"/>
    </source>
</evidence>
<dbReference type="PANTHER" id="PTHR42643:SF41">
    <property type="entry name" value="IONOTROPIC RECEPTOR 20A-RELATED"/>
    <property type="match status" value="1"/>
</dbReference>
<dbReference type="AlphaFoldDB" id="A0A2Y9D4J7"/>
<accession>A0A2Y9D4J7</accession>
<keyword evidence="4 8" id="KW-1133">Transmembrane helix</keyword>
<evidence type="ECO:0000256" key="1">
    <source>
        <dbReference type="ARBA" id="ARBA00004651"/>
    </source>
</evidence>